<feature type="compositionally biased region" description="Polar residues" evidence="1">
    <location>
        <begin position="180"/>
        <end position="189"/>
    </location>
</feature>
<evidence type="ECO:0000313" key="2">
    <source>
        <dbReference type="EMBL" id="GJS83497.1"/>
    </source>
</evidence>
<feature type="compositionally biased region" description="Basic and acidic residues" evidence="1">
    <location>
        <begin position="345"/>
        <end position="361"/>
    </location>
</feature>
<accession>A0ABQ4Z2V3</accession>
<protein>
    <submittedName>
        <fullName evidence="2">Uncharacterized protein</fullName>
    </submittedName>
</protein>
<feature type="compositionally biased region" description="Polar residues" evidence="1">
    <location>
        <begin position="239"/>
        <end position="249"/>
    </location>
</feature>
<feature type="region of interest" description="Disordered" evidence="1">
    <location>
        <begin position="163"/>
        <end position="256"/>
    </location>
</feature>
<dbReference type="EMBL" id="BQNB010010906">
    <property type="protein sequence ID" value="GJS83497.1"/>
    <property type="molecule type" value="Genomic_DNA"/>
</dbReference>
<evidence type="ECO:0000313" key="3">
    <source>
        <dbReference type="Proteomes" id="UP001151760"/>
    </source>
</evidence>
<sequence>MRQKIQKNLNLSDISDIMSNTNSPSIPLPSNKYSCYLPATNSKCNEEYYENSGERLLEVTTQTPSSANAVGNPSLKLNVDHARLYYLEMVAENTQKTPQESASVHPATKHAPPKKTTTTTFPSNKPSHLLLRQRNHFSSICFTKSLEKGKAYFPTYEFGKRVQEKEGEGDDADIRDQAPHDSTTGPSSQPEDDTSKKVIHESSSTSDSERTESETKAAAPKGDKDQVTSTPPVIAPFTDVSSTKPSSLVTADPPTNHYGSTQQFTTSLLEITPFIALQLRVARLEQEMSEVKKNDHSVDLNDDEWPFTDQPWYCRAKKNKTRILPLLEAFTSTVWQITDTRDAAVDSSTHRSDPESKHSEQSSDNIPMQDEGHVSDMEDMITLTFPRDNWANTYATTYQVPAENKLQRKTYDIGSSLNDLQKAGKKKLCKADLEGPAFNLVKAFHKNSVFLQFQMDECHNPV</sequence>
<comment type="caution">
    <text evidence="2">The sequence shown here is derived from an EMBL/GenBank/DDBJ whole genome shotgun (WGS) entry which is preliminary data.</text>
</comment>
<evidence type="ECO:0000256" key="1">
    <source>
        <dbReference type="SAM" id="MobiDB-lite"/>
    </source>
</evidence>
<organism evidence="2 3">
    <name type="scientific">Tanacetum coccineum</name>
    <dbReference type="NCBI Taxonomy" id="301880"/>
    <lineage>
        <taxon>Eukaryota</taxon>
        <taxon>Viridiplantae</taxon>
        <taxon>Streptophyta</taxon>
        <taxon>Embryophyta</taxon>
        <taxon>Tracheophyta</taxon>
        <taxon>Spermatophyta</taxon>
        <taxon>Magnoliopsida</taxon>
        <taxon>eudicotyledons</taxon>
        <taxon>Gunneridae</taxon>
        <taxon>Pentapetalae</taxon>
        <taxon>asterids</taxon>
        <taxon>campanulids</taxon>
        <taxon>Asterales</taxon>
        <taxon>Asteraceae</taxon>
        <taxon>Asteroideae</taxon>
        <taxon>Anthemideae</taxon>
        <taxon>Anthemidinae</taxon>
        <taxon>Tanacetum</taxon>
    </lineage>
</organism>
<keyword evidence="3" id="KW-1185">Reference proteome</keyword>
<feature type="compositionally biased region" description="Basic and acidic residues" evidence="1">
    <location>
        <begin position="207"/>
        <end position="226"/>
    </location>
</feature>
<reference evidence="2" key="1">
    <citation type="journal article" date="2022" name="Int. J. Mol. Sci.">
        <title>Draft Genome of Tanacetum Coccineum: Genomic Comparison of Closely Related Tanacetum-Family Plants.</title>
        <authorList>
            <person name="Yamashiro T."/>
            <person name="Shiraishi A."/>
            <person name="Nakayama K."/>
            <person name="Satake H."/>
        </authorList>
    </citation>
    <scope>NUCLEOTIDE SEQUENCE</scope>
</reference>
<reference evidence="2" key="2">
    <citation type="submission" date="2022-01" db="EMBL/GenBank/DDBJ databases">
        <authorList>
            <person name="Yamashiro T."/>
            <person name="Shiraishi A."/>
            <person name="Satake H."/>
            <person name="Nakayama K."/>
        </authorList>
    </citation>
    <scope>NUCLEOTIDE SEQUENCE</scope>
</reference>
<feature type="compositionally biased region" description="Basic and acidic residues" evidence="1">
    <location>
        <begin position="163"/>
        <end position="179"/>
    </location>
</feature>
<proteinExistence type="predicted"/>
<feature type="region of interest" description="Disordered" evidence="1">
    <location>
        <begin position="345"/>
        <end position="371"/>
    </location>
</feature>
<name>A0ABQ4Z2V3_9ASTR</name>
<gene>
    <name evidence="2" type="ORF">Tco_0750038</name>
</gene>
<feature type="region of interest" description="Disordered" evidence="1">
    <location>
        <begin position="96"/>
        <end position="126"/>
    </location>
</feature>
<dbReference type="Proteomes" id="UP001151760">
    <property type="component" value="Unassembled WGS sequence"/>
</dbReference>